<dbReference type="Proteomes" id="UP001172101">
    <property type="component" value="Unassembled WGS sequence"/>
</dbReference>
<evidence type="ECO:0000313" key="2">
    <source>
        <dbReference type="EMBL" id="KAK0717020.1"/>
    </source>
</evidence>
<organism evidence="2 3">
    <name type="scientific">Lasiosphaeria miniovina</name>
    <dbReference type="NCBI Taxonomy" id="1954250"/>
    <lineage>
        <taxon>Eukaryota</taxon>
        <taxon>Fungi</taxon>
        <taxon>Dikarya</taxon>
        <taxon>Ascomycota</taxon>
        <taxon>Pezizomycotina</taxon>
        <taxon>Sordariomycetes</taxon>
        <taxon>Sordariomycetidae</taxon>
        <taxon>Sordariales</taxon>
        <taxon>Lasiosphaeriaceae</taxon>
        <taxon>Lasiosphaeria</taxon>
    </lineage>
</organism>
<dbReference type="GeneID" id="85325152"/>
<evidence type="ECO:0000256" key="1">
    <source>
        <dbReference type="SAM" id="MobiDB-lite"/>
    </source>
</evidence>
<comment type="caution">
    <text evidence="2">The sequence shown here is derived from an EMBL/GenBank/DDBJ whole genome shotgun (WGS) entry which is preliminary data.</text>
</comment>
<dbReference type="EMBL" id="JAUIRO010000004">
    <property type="protein sequence ID" value="KAK0717020.1"/>
    <property type="molecule type" value="Genomic_DNA"/>
</dbReference>
<gene>
    <name evidence="2" type="ORF">B0T26DRAFT_708124</name>
</gene>
<reference evidence="2" key="1">
    <citation type="submission" date="2023-06" db="EMBL/GenBank/DDBJ databases">
        <title>Genome-scale phylogeny and comparative genomics of the fungal order Sordariales.</title>
        <authorList>
            <consortium name="Lawrence Berkeley National Laboratory"/>
            <person name="Hensen N."/>
            <person name="Bonometti L."/>
            <person name="Westerberg I."/>
            <person name="Brannstrom I.O."/>
            <person name="Guillou S."/>
            <person name="Cros-Aarteil S."/>
            <person name="Calhoun S."/>
            <person name="Haridas S."/>
            <person name="Kuo A."/>
            <person name="Mondo S."/>
            <person name="Pangilinan J."/>
            <person name="Riley R."/>
            <person name="LaButti K."/>
            <person name="Andreopoulos B."/>
            <person name="Lipzen A."/>
            <person name="Chen C."/>
            <person name="Yanf M."/>
            <person name="Daum C."/>
            <person name="Ng V."/>
            <person name="Clum A."/>
            <person name="Steindorff A."/>
            <person name="Ohm R."/>
            <person name="Martin F."/>
            <person name="Silar P."/>
            <person name="Natvig D."/>
            <person name="Lalanne C."/>
            <person name="Gautier V."/>
            <person name="Ament-velasquez S.L."/>
            <person name="Kruys A."/>
            <person name="Hutchinson M.I."/>
            <person name="Powell A.J."/>
            <person name="Barry K."/>
            <person name="Miller A.N."/>
            <person name="Grigoriev I.V."/>
            <person name="Debuchy R."/>
            <person name="Gladieux P."/>
            <person name="Thoren M.H."/>
            <person name="Johannesson H."/>
        </authorList>
    </citation>
    <scope>NUCLEOTIDE SEQUENCE</scope>
    <source>
        <strain evidence="2">SMH2392-1A</strain>
    </source>
</reference>
<evidence type="ECO:0000313" key="3">
    <source>
        <dbReference type="Proteomes" id="UP001172101"/>
    </source>
</evidence>
<name>A0AA40DVD9_9PEZI</name>
<dbReference type="AlphaFoldDB" id="A0AA40DVD9"/>
<feature type="region of interest" description="Disordered" evidence="1">
    <location>
        <begin position="47"/>
        <end position="71"/>
    </location>
</feature>
<sequence>MHSVVGQVLYITNMHSLIVGMGGERHTRHWRVLSRRVLAPIRWSRRQGKSCGVPSGVPEPDEPGRDGGSMKVRFFRLDPSLNGPGSSAGSDRTI</sequence>
<protein>
    <submittedName>
        <fullName evidence="2">Uncharacterized protein</fullName>
    </submittedName>
</protein>
<accession>A0AA40DVD9</accession>
<dbReference type="RefSeq" id="XP_060295813.1">
    <property type="nucleotide sequence ID" value="XM_060441882.1"/>
</dbReference>
<keyword evidence="3" id="KW-1185">Reference proteome</keyword>
<proteinExistence type="predicted"/>